<keyword evidence="3" id="KW-1185">Reference proteome</keyword>
<dbReference type="SUPFAM" id="SSF53756">
    <property type="entry name" value="UDP-Glycosyltransferase/glycogen phosphorylase"/>
    <property type="match status" value="1"/>
</dbReference>
<dbReference type="GO" id="GO:0016757">
    <property type="term" value="F:glycosyltransferase activity"/>
    <property type="evidence" value="ECO:0007669"/>
    <property type="project" value="InterPro"/>
</dbReference>
<dbReference type="RefSeq" id="WP_038278076.1">
    <property type="nucleotide sequence ID" value="NZ_JPME01000006.1"/>
</dbReference>
<accession>A0A084JQG7</accession>
<evidence type="ECO:0000313" key="2">
    <source>
        <dbReference type="EMBL" id="KEZ91201.1"/>
    </source>
</evidence>
<sequence length="390" mass="44785">MKVIFVFHDSERNNGANHSMMDVIDYISIHNGVEPLLIFPKLKGSAIDYATKQGYQVYTCRYGRWDFPNSFKGLKKTQYFIKWFVKLILTVPTYYTLKKLIRENDTKLIYTNTYAVFLGAWLNKKTGIPHIWHIREFGKEDHNFKLIFGDKVLYKYLNDYTNRIVFISQSISAKYLPYISEKDKCFVLYNDIAEPLCNRKARWSDTETIRILIAGTLQEGKGQLEAIKAVKLLKETYALTRFKLYIAGTPKGEYFQKLNDYVLDNNLIQYVEFCGYVSEMTALREKMHIGVVASSSEAFGRVTVEGMLSGMLMIGADAAGTSELITDGLNGYLYPLHKHEKLAEILFQSCMNIPKTREVATTGCKMASEKFAQYRTSEAIGKIINKLCKK</sequence>
<dbReference type="AlphaFoldDB" id="A0A084JQG7"/>
<gene>
    <name evidence="2" type="ORF">IO98_03890</name>
</gene>
<dbReference type="Pfam" id="PF00534">
    <property type="entry name" value="Glycos_transf_1"/>
    <property type="match status" value="1"/>
</dbReference>
<name>A0A084JQG7_9FIRM</name>
<organism evidence="2 3">
    <name type="scientific">Lacrimispora celerecrescens</name>
    <dbReference type="NCBI Taxonomy" id="29354"/>
    <lineage>
        <taxon>Bacteria</taxon>
        <taxon>Bacillati</taxon>
        <taxon>Bacillota</taxon>
        <taxon>Clostridia</taxon>
        <taxon>Lachnospirales</taxon>
        <taxon>Lachnospiraceae</taxon>
        <taxon>Lacrimispora</taxon>
    </lineage>
</organism>
<feature type="domain" description="Glycosyl transferase family 1" evidence="1">
    <location>
        <begin position="204"/>
        <end position="346"/>
    </location>
</feature>
<dbReference type="CDD" id="cd03801">
    <property type="entry name" value="GT4_PimA-like"/>
    <property type="match status" value="1"/>
</dbReference>
<comment type="caution">
    <text evidence="2">The sequence shown here is derived from an EMBL/GenBank/DDBJ whole genome shotgun (WGS) entry which is preliminary data.</text>
</comment>
<reference evidence="2 3" key="1">
    <citation type="submission" date="2014-07" db="EMBL/GenBank/DDBJ databases">
        <title>Draft genome of Clostridium celerecrescens 152B isolated from sediments associated with methane hydrate from Krishna Godavari basin.</title>
        <authorList>
            <person name="Honkalas V.S."/>
            <person name="Dabir A.P."/>
            <person name="Arora P."/>
            <person name="Dhakephalkar P.K."/>
        </authorList>
    </citation>
    <scope>NUCLEOTIDE SEQUENCE [LARGE SCALE GENOMIC DNA]</scope>
    <source>
        <strain evidence="2 3">152B</strain>
    </source>
</reference>
<dbReference type="Gene3D" id="3.40.50.2000">
    <property type="entry name" value="Glycogen Phosphorylase B"/>
    <property type="match status" value="2"/>
</dbReference>
<evidence type="ECO:0000313" key="3">
    <source>
        <dbReference type="Proteomes" id="UP000028525"/>
    </source>
</evidence>
<evidence type="ECO:0000259" key="1">
    <source>
        <dbReference type="Pfam" id="PF00534"/>
    </source>
</evidence>
<dbReference type="OrthoDB" id="9814612at2"/>
<dbReference type="STRING" id="29354.IO98_03890"/>
<dbReference type="PANTHER" id="PTHR12526:SF627">
    <property type="entry name" value="D-RHAMNOSYLTRANSFERASE WBPZ"/>
    <property type="match status" value="1"/>
</dbReference>
<dbReference type="Proteomes" id="UP000028525">
    <property type="component" value="Unassembled WGS sequence"/>
</dbReference>
<protein>
    <recommendedName>
        <fullName evidence="1">Glycosyl transferase family 1 domain-containing protein</fullName>
    </recommendedName>
</protein>
<dbReference type="PANTHER" id="PTHR12526">
    <property type="entry name" value="GLYCOSYLTRANSFERASE"/>
    <property type="match status" value="1"/>
</dbReference>
<dbReference type="InterPro" id="IPR001296">
    <property type="entry name" value="Glyco_trans_1"/>
</dbReference>
<dbReference type="EMBL" id="JPME01000006">
    <property type="protein sequence ID" value="KEZ91201.1"/>
    <property type="molecule type" value="Genomic_DNA"/>
</dbReference>
<proteinExistence type="predicted"/>